<dbReference type="AlphaFoldDB" id="A0A820JQU4"/>
<dbReference type="EMBL" id="CAJOBB010016706">
    <property type="protein sequence ID" value="CAF4331422.1"/>
    <property type="molecule type" value="Genomic_DNA"/>
</dbReference>
<gene>
    <name evidence="1" type="ORF">KXQ929_LOCUS47192</name>
</gene>
<reference evidence="1" key="1">
    <citation type="submission" date="2021-02" db="EMBL/GenBank/DDBJ databases">
        <authorList>
            <person name="Nowell W R."/>
        </authorList>
    </citation>
    <scope>NUCLEOTIDE SEQUENCE</scope>
</reference>
<comment type="caution">
    <text evidence="1">The sequence shown here is derived from an EMBL/GenBank/DDBJ whole genome shotgun (WGS) entry which is preliminary data.</text>
</comment>
<organism evidence="1 2">
    <name type="scientific">Adineta steineri</name>
    <dbReference type="NCBI Taxonomy" id="433720"/>
    <lineage>
        <taxon>Eukaryota</taxon>
        <taxon>Metazoa</taxon>
        <taxon>Spiralia</taxon>
        <taxon>Gnathifera</taxon>
        <taxon>Rotifera</taxon>
        <taxon>Eurotatoria</taxon>
        <taxon>Bdelloidea</taxon>
        <taxon>Adinetida</taxon>
        <taxon>Adinetidae</taxon>
        <taxon>Adineta</taxon>
    </lineage>
</organism>
<evidence type="ECO:0000313" key="2">
    <source>
        <dbReference type="Proteomes" id="UP000663868"/>
    </source>
</evidence>
<evidence type="ECO:0000313" key="1">
    <source>
        <dbReference type="EMBL" id="CAF4331422.1"/>
    </source>
</evidence>
<proteinExistence type="predicted"/>
<sequence length="30" mass="3141">MTASSTEGRTVELSLTEFAALKATPTMAKP</sequence>
<protein>
    <submittedName>
        <fullName evidence="1">Uncharacterized protein</fullName>
    </submittedName>
</protein>
<dbReference type="Proteomes" id="UP000663868">
    <property type="component" value="Unassembled WGS sequence"/>
</dbReference>
<feature type="non-terminal residue" evidence="1">
    <location>
        <position position="30"/>
    </location>
</feature>
<accession>A0A820JQU4</accession>
<name>A0A820JQU4_9BILA</name>